<dbReference type="InterPro" id="IPR000425">
    <property type="entry name" value="MIP"/>
</dbReference>
<evidence type="ECO:0000313" key="11">
    <source>
        <dbReference type="Proteomes" id="UP001301152"/>
    </source>
</evidence>
<keyword evidence="6 9" id="KW-1133">Transmembrane helix</keyword>
<evidence type="ECO:0000256" key="6">
    <source>
        <dbReference type="ARBA" id="ARBA00022989"/>
    </source>
</evidence>
<comment type="subcellular location">
    <subcellularLocation>
        <location evidence="1">Cell membrane</location>
        <topology evidence="1">Multi-pass membrane protein</topology>
    </subcellularLocation>
</comment>
<feature type="transmembrane region" description="Helical" evidence="9">
    <location>
        <begin position="164"/>
        <end position="186"/>
    </location>
</feature>
<feature type="transmembrane region" description="Helical" evidence="9">
    <location>
        <begin position="233"/>
        <end position="254"/>
    </location>
</feature>
<feature type="transmembrane region" description="Helical" evidence="9">
    <location>
        <begin position="193"/>
        <end position="213"/>
    </location>
</feature>
<feature type="transmembrane region" description="Helical" evidence="9">
    <location>
        <begin position="66"/>
        <end position="86"/>
    </location>
</feature>
<keyword evidence="11" id="KW-1185">Reference proteome</keyword>
<proteinExistence type="inferred from homology"/>
<evidence type="ECO:0000256" key="1">
    <source>
        <dbReference type="ARBA" id="ARBA00004651"/>
    </source>
</evidence>
<dbReference type="InterPro" id="IPR023271">
    <property type="entry name" value="Aquaporin-like"/>
</dbReference>
<dbReference type="Proteomes" id="UP001301152">
    <property type="component" value="Unassembled WGS sequence"/>
</dbReference>
<evidence type="ECO:0000256" key="2">
    <source>
        <dbReference type="ARBA" id="ARBA00006175"/>
    </source>
</evidence>
<name>A0ABT3QB33_9PROT</name>
<dbReference type="EMBL" id="JAPIUZ010000001">
    <property type="protein sequence ID" value="MCX2562496.1"/>
    <property type="molecule type" value="Genomic_DNA"/>
</dbReference>
<comment type="similarity">
    <text evidence="2 8">Belongs to the MIP/aquaporin (TC 1.A.8) family.</text>
</comment>
<evidence type="ECO:0000256" key="7">
    <source>
        <dbReference type="ARBA" id="ARBA00023136"/>
    </source>
</evidence>
<reference evidence="10 11" key="1">
    <citation type="submission" date="2022-11" db="EMBL/GenBank/DDBJ databases">
        <title>Genome sequencing of Acetobacter type strain.</title>
        <authorList>
            <person name="Heo J."/>
            <person name="Lee D."/>
            <person name="Han B.-H."/>
            <person name="Hong S.-B."/>
            <person name="Kwon S.-W."/>
        </authorList>
    </citation>
    <scope>NUCLEOTIDE SEQUENCE [LARGE SCALE GENOMIC DNA]</scope>
    <source>
        <strain evidence="10 11">KACC 21253</strain>
    </source>
</reference>
<evidence type="ECO:0000256" key="8">
    <source>
        <dbReference type="RuleBase" id="RU000477"/>
    </source>
</evidence>
<comment type="caution">
    <text evidence="10">The sequence shown here is derived from an EMBL/GenBank/DDBJ whole genome shotgun (WGS) entry which is preliminary data.</text>
</comment>
<dbReference type="InterPro" id="IPR022357">
    <property type="entry name" value="MIP_CS"/>
</dbReference>
<dbReference type="PANTHER" id="PTHR19139">
    <property type="entry name" value="AQUAPORIN TRANSPORTER"/>
    <property type="match status" value="1"/>
</dbReference>
<dbReference type="PRINTS" id="PR00783">
    <property type="entry name" value="MINTRINSICP"/>
</dbReference>
<organism evidence="10 11">
    <name type="scientific">Acetobacter thailandicus</name>
    <dbReference type="NCBI Taxonomy" id="1502842"/>
    <lineage>
        <taxon>Bacteria</taxon>
        <taxon>Pseudomonadati</taxon>
        <taxon>Pseudomonadota</taxon>
        <taxon>Alphaproteobacteria</taxon>
        <taxon>Acetobacterales</taxon>
        <taxon>Acetobacteraceae</taxon>
        <taxon>Acetobacter</taxon>
    </lineage>
</organism>
<keyword evidence="5 8" id="KW-0812">Transmembrane</keyword>
<keyword evidence="3 8" id="KW-0813">Transport</keyword>
<dbReference type="Gene3D" id="1.20.1080.10">
    <property type="entry name" value="Glycerol uptake facilitator protein"/>
    <property type="match status" value="1"/>
</dbReference>
<evidence type="ECO:0000256" key="4">
    <source>
        <dbReference type="ARBA" id="ARBA00022475"/>
    </source>
</evidence>
<evidence type="ECO:0000256" key="5">
    <source>
        <dbReference type="ARBA" id="ARBA00022692"/>
    </source>
</evidence>
<protein>
    <submittedName>
        <fullName evidence="10">Aquaporin</fullName>
    </submittedName>
</protein>
<keyword evidence="4" id="KW-1003">Cell membrane</keyword>
<dbReference type="Pfam" id="PF00230">
    <property type="entry name" value="MIP"/>
    <property type="match status" value="1"/>
</dbReference>
<dbReference type="SUPFAM" id="SSF81338">
    <property type="entry name" value="Aquaporin-like"/>
    <property type="match status" value="1"/>
</dbReference>
<feature type="transmembrane region" description="Helical" evidence="9">
    <location>
        <begin position="35"/>
        <end position="54"/>
    </location>
</feature>
<evidence type="ECO:0000256" key="3">
    <source>
        <dbReference type="ARBA" id="ARBA00022448"/>
    </source>
</evidence>
<gene>
    <name evidence="10" type="ORF">OQ497_00720</name>
</gene>
<evidence type="ECO:0000313" key="10">
    <source>
        <dbReference type="EMBL" id="MCX2562496.1"/>
    </source>
</evidence>
<dbReference type="PROSITE" id="PS00221">
    <property type="entry name" value="MIP"/>
    <property type="match status" value="1"/>
</dbReference>
<accession>A0ABT3QB33</accession>
<dbReference type="PANTHER" id="PTHR19139:SF199">
    <property type="entry name" value="MIP17260P"/>
    <property type="match status" value="1"/>
</dbReference>
<evidence type="ECO:0000256" key="9">
    <source>
        <dbReference type="SAM" id="Phobius"/>
    </source>
</evidence>
<feature type="transmembrane region" description="Helical" evidence="9">
    <location>
        <begin position="121"/>
        <end position="144"/>
    </location>
</feature>
<dbReference type="RefSeq" id="WP_086554917.1">
    <property type="nucleotide sequence ID" value="NZ_JAERKX010000001.1"/>
</dbReference>
<sequence>MSVLHFKKHTEDRPLAGQPRPDRPLHWKLYGCESLATAVLIICGVVSNTLLLSTHIPLGQHLASHAVLQTALCGLCFGLSGGIAAYTRFGKVSGAHLNPSVSLAFYMYGRLTWIDTLGYILAQLIGACLGIALLMGAGALFPFWDRAMASVSFAATMPNPDVSLLWPFMSEFGTTFLLVIMIIWLLGHPALKYFSPWAAGFFFLFMNPVTAWLSGNSTNLARSFAPALASGQWHHFWIYLTAPFIGAICAMLLIRIDLFGKIHLAEARLVNFGHHGRVPRFSDPEHKSPPPVTQPPG</sequence>
<keyword evidence="7 9" id="KW-0472">Membrane</keyword>
<dbReference type="InterPro" id="IPR034294">
    <property type="entry name" value="Aquaporin_transptr"/>
</dbReference>